<evidence type="ECO:0000313" key="3">
    <source>
        <dbReference type="Proteomes" id="UP001432099"/>
    </source>
</evidence>
<gene>
    <name evidence="2" type="ORF">T23_10890</name>
</gene>
<feature type="chain" id="PRO_5045114968" description="DUF4358 domain-containing protein" evidence="1">
    <location>
        <begin position="23"/>
        <end position="170"/>
    </location>
</feature>
<evidence type="ECO:0000313" key="2">
    <source>
        <dbReference type="EMBL" id="BEH90987.1"/>
    </source>
</evidence>
<feature type="signal peptide" evidence="1">
    <location>
        <begin position="1"/>
        <end position="22"/>
    </location>
</feature>
<dbReference type="PROSITE" id="PS51257">
    <property type="entry name" value="PROKAR_LIPOPROTEIN"/>
    <property type="match status" value="1"/>
</dbReference>
<keyword evidence="1" id="KW-0732">Signal</keyword>
<protein>
    <recommendedName>
        <fullName evidence="4">DUF4358 domain-containing protein</fullName>
    </recommendedName>
</protein>
<reference evidence="2" key="1">
    <citation type="journal article" date="2024" name="Int. J. Syst. Evol. Microbiol.">
        <title>Turicibacter faecis sp. nov., isolated from faeces of heart failure mouse model.</title>
        <authorList>
            <person name="Imamura Y."/>
            <person name="Motooka D."/>
            <person name="Nakajima Y."/>
            <person name="Ito S."/>
            <person name="Kitakaze M."/>
            <person name="Iida T."/>
            <person name="Nakamura S."/>
        </authorList>
    </citation>
    <scope>NUCLEOTIDE SEQUENCE</scope>
    <source>
        <strain evidence="2">TC023</strain>
    </source>
</reference>
<accession>A0ABM8IID2</accession>
<dbReference type="RefSeq" id="WP_161832037.1">
    <property type="nucleotide sequence ID" value="NZ_AP028127.1"/>
</dbReference>
<organism evidence="2 3">
    <name type="scientific">Turicibacter faecis</name>
    <dbReference type="NCBI Taxonomy" id="2963365"/>
    <lineage>
        <taxon>Bacteria</taxon>
        <taxon>Bacillati</taxon>
        <taxon>Bacillota</taxon>
        <taxon>Erysipelotrichia</taxon>
        <taxon>Erysipelotrichales</taxon>
        <taxon>Turicibacteraceae</taxon>
        <taxon>Turicibacter</taxon>
    </lineage>
</organism>
<evidence type="ECO:0008006" key="4">
    <source>
        <dbReference type="Google" id="ProtNLM"/>
    </source>
</evidence>
<dbReference type="Proteomes" id="UP001432099">
    <property type="component" value="Chromosome"/>
</dbReference>
<keyword evidence="3" id="KW-1185">Reference proteome</keyword>
<dbReference type="EMBL" id="AP028127">
    <property type="protein sequence ID" value="BEH90987.1"/>
    <property type="molecule type" value="Genomic_DNA"/>
</dbReference>
<sequence length="170" mass="19778">MKRNGLLLTMTFLLLCACHPLTQDSISPTNPTPRPTQIQQTIIQIIEQQEYDTIHWISKEDIQNFISLNPSFIEECYLSYGTDDLKMSDLFIIKPIHGKKKAVIDAYKIHQQYRMNQSLLNQDEANFNKAQNALIYEHDDYLIFLLLNHPLQAQKQLNAVLDLKTTKKCQ</sequence>
<name>A0ABM8IID2_9FIRM</name>
<proteinExistence type="predicted"/>
<evidence type="ECO:0000256" key="1">
    <source>
        <dbReference type="SAM" id="SignalP"/>
    </source>
</evidence>